<gene>
    <name evidence="1" type="ORF">FJY75_08080</name>
</gene>
<organism evidence="1 2">
    <name type="scientific">Eiseniibacteriota bacterium</name>
    <dbReference type="NCBI Taxonomy" id="2212470"/>
    <lineage>
        <taxon>Bacteria</taxon>
        <taxon>Candidatus Eiseniibacteriota</taxon>
    </lineage>
</organism>
<comment type="caution">
    <text evidence="1">The sequence shown here is derived from an EMBL/GenBank/DDBJ whole genome shotgun (WGS) entry which is preliminary data.</text>
</comment>
<dbReference type="Proteomes" id="UP000748308">
    <property type="component" value="Unassembled WGS sequence"/>
</dbReference>
<evidence type="ECO:0000313" key="1">
    <source>
        <dbReference type="EMBL" id="MBM3317798.1"/>
    </source>
</evidence>
<accession>A0A937X8E6</accession>
<name>A0A937X8E6_UNCEI</name>
<reference evidence="1" key="1">
    <citation type="submission" date="2019-03" db="EMBL/GenBank/DDBJ databases">
        <title>Lake Tanganyika Metagenome-Assembled Genomes (MAGs).</title>
        <authorList>
            <person name="Tran P."/>
        </authorList>
    </citation>
    <scope>NUCLEOTIDE SEQUENCE</scope>
    <source>
        <strain evidence="1">M_DeepCast_400m_m2_100</strain>
    </source>
</reference>
<dbReference type="EMBL" id="VGIY01000190">
    <property type="protein sequence ID" value="MBM3317798.1"/>
    <property type="molecule type" value="Genomic_DNA"/>
</dbReference>
<protein>
    <submittedName>
        <fullName evidence="1">Rho termination factor N-terminal domain-containing protein</fullName>
    </submittedName>
</protein>
<evidence type="ECO:0000313" key="2">
    <source>
        <dbReference type="Proteomes" id="UP000748308"/>
    </source>
</evidence>
<proteinExistence type="predicted"/>
<sequence length="106" mass="12197">MDFHELSKQTVVKLREMAQQYEDVVGASGMRKEELIDLLCQRMGIEKPKTVVVGIPKGEIKAQIRKLRKARDEALAGKDLVQVRAARHKIHLLRRKLRRSLRVTGK</sequence>
<dbReference type="AlphaFoldDB" id="A0A937X8E6"/>